<dbReference type="PROSITE" id="PS01040">
    <property type="entry name" value="SBP_BACTERIAL_5"/>
    <property type="match status" value="1"/>
</dbReference>
<dbReference type="InterPro" id="IPR023765">
    <property type="entry name" value="SBP_5_CS"/>
</dbReference>
<dbReference type="Gene3D" id="3.10.105.10">
    <property type="entry name" value="Dipeptide-binding Protein, Domain 3"/>
    <property type="match status" value="1"/>
</dbReference>
<keyword evidence="4 5" id="KW-0732">Signal</keyword>
<dbReference type="Gene3D" id="3.40.190.10">
    <property type="entry name" value="Periplasmic binding protein-like II"/>
    <property type="match status" value="1"/>
</dbReference>
<dbReference type="PIRSF" id="PIRSF002741">
    <property type="entry name" value="MppA"/>
    <property type="match status" value="1"/>
</dbReference>
<dbReference type="PROSITE" id="PS51257">
    <property type="entry name" value="PROKAR_LIPOPROTEIN"/>
    <property type="match status" value="1"/>
</dbReference>
<dbReference type="SUPFAM" id="SSF53850">
    <property type="entry name" value="Periplasmic binding protein-like II"/>
    <property type="match status" value="1"/>
</dbReference>
<dbReference type="Proteomes" id="UP000783390">
    <property type="component" value="Unassembled WGS sequence"/>
</dbReference>
<evidence type="ECO:0000256" key="4">
    <source>
        <dbReference type="ARBA" id="ARBA00022729"/>
    </source>
</evidence>
<feature type="signal peptide" evidence="5">
    <location>
        <begin position="1"/>
        <end position="24"/>
    </location>
</feature>
<feature type="chain" id="PRO_5045992545" evidence="5">
    <location>
        <begin position="25"/>
        <end position="563"/>
    </location>
</feature>
<evidence type="ECO:0000313" key="7">
    <source>
        <dbReference type="EMBL" id="MBP1889678.1"/>
    </source>
</evidence>
<protein>
    <submittedName>
        <fullName evidence="7">Oligopeptide transport system substrate-binding protein</fullName>
    </submittedName>
</protein>
<dbReference type="InterPro" id="IPR030678">
    <property type="entry name" value="Peptide/Ni-bd"/>
</dbReference>
<dbReference type="InterPro" id="IPR000914">
    <property type="entry name" value="SBP_5_dom"/>
</dbReference>
<dbReference type="PANTHER" id="PTHR30290:SF10">
    <property type="entry name" value="PERIPLASMIC OLIGOPEPTIDE-BINDING PROTEIN-RELATED"/>
    <property type="match status" value="1"/>
</dbReference>
<accession>A0ABS4F091</accession>
<evidence type="ECO:0000256" key="1">
    <source>
        <dbReference type="ARBA" id="ARBA00004193"/>
    </source>
</evidence>
<sequence>MKLSKIKKLCATTLAVAISASVFTGCGNSNEGGSSSGADSVEQKITYNIGAVVETIDPALNTAVDGSTIISNAFEGLVKLDENDKAVPGVAKEWNVSKDGLTYTFKLRDNAKWSDGKAVTAKDFEYAWKRVLNKNTAAEYAYQLFYIKNAEEYYNGKVKDKDLGIKVIDDNTLEVTLNSPTPYFIELMAFPTYMPVRKDVIDENKDKWTNKPETYISNGAFKLTDYQMKDSYTFEKNENYWDKDNVKLEKLICKMATDETSSYASLESGDFDVISNVPTERIDDGKEKGLVKIFPNLGTYFVCINVGNEFNKLDKEVQKALSNKKVRQALSLAVDRVSIVEDVAKAEQVPSASFVPYGLKDDNGKEFKNNKFDPTKQEENIEEAKKLLKEAGYPEGKGLPEIELMYNSEGGHKPIMEVIEQNWKEIGVKVKLTNQEWAVFLNTRQNGDYQIARHGWSADYTDPMTFLDMWLSGNSEDKNSWGNNDSHFSNKEYDKLIKKAKKEKDNEKRFEYMKKAEKILLDEMPIIPIYDYTKIHGIQSYVKGFRASTLGQVFFDKVYIEAH</sequence>
<organism evidence="7 8">
    <name type="scientific">Clostridium moniliforme</name>
    <dbReference type="NCBI Taxonomy" id="39489"/>
    <lineage>
        <taxon>Bacteria</taxon>
        <taxon>Bacillati</taxon>
        <taxon>Bacillota</taxon>
        <taxon>Clostridia</taxon>
        <taxon>Eubacteriales</taxon>
        <taxon>Clostridiaceae</taxon>
        <taxon>Clostridium</taxon>
    </lineage>
</organism>
<comment type="subcellular location">
    <subcellularLocation>
        <location evidence="1">Cell membrane</location>
        <topology evidence="1">Lipid-anchor</topology>
    </subcellularLocation>
</comment>
<gene>
    <name evidence="7" type="ORF">J2Z53_001261</name>
</gene>
<proteinExistence type="inferred from homology"/>
<comment type="similarity">
    <text evidence="2">Belongs to the bacterial solute-binding protein 5 family.</text>
</comment>
<dbReference type="CDD" id="cd08504">
    <property type="entry name" value="PBP2_OppA"/>
    <property type="match status" value="1"/>
</dbReference>
<dbReference type="PANTHER" id="PTHR30290">
    <property type="entry name" value="PERIPLASMIC BINDING COMPONENT OF ABC TRANSPORTER"/>
    <property type="match status" value="1"/>
</dbReference>
<dbReference type="EMBL" id="JAGGJZ010000003">
    <property type="protein sequence ID" value="MBP1889678.1"/>
    <property type="molecule type" value="Genomic_DNA"/>
</dbReference>
<evidence type="ECO:0000256" key="5">
    <source>
        <dbReference type="SAM" id="SignalP"/>
    </source>
</evidence>
<dbReference type="Gene3D" id="3.90.76.10">
    <property type="entry name" value="Dipeptide-binding Protein, Domain 1"/>
    <property type="match status" value="1"/>
</dbReference>
<dbReference type="InterPro" id="IPR039424">
    <property type="entry name" value="SBP_5"/>
</dbReference>
<comment type="caution">
    <text evidence="7">The sequence shown here is derived from an EMBL/GenBank/DDBJ whole genome shotgun (WGS) entry which is preliminary data.</text>
</comment>
<evidence type="ECO:0000256" key="2">
    <source>
        <dbReference type="ARBA" id="ARBA00005695"/>
    </source>
</evidence>
<dbReference type="Pfam" id="PF00496">
    <property type="entry name" value="SBP_bac_5"/>
    <property type="match status" value="1"/>
</dbReference>
<feature type="domain" description="Solute-binding protein family 5" evidence="6">
    <location>
        <begin position="86"/>
        <end position="475"/>
    </location>
</feature>
<evidence type="ECO:0000259" key="6">
    <source>
        <dbReference type="Pfam" id="PF00496"/>
    </source>
</evidence>
<evidence type="ECO:0000256" key="3">
    <source>
        <dbReference type="ARBA" id="ARBA00022448"/>
    </source>
</evidence>
<keyword evidence="3" id="KW-0813">Transport</keyword>
<evidence type="ECO:0000313" key="8">
    <source>
        <dbReference type="Proteomes" id="UP000783390"/>
    </source>
</evidence>
<dbReference type="RefSeq" id="WP_209796551.1">
    <property type="nucleotide sequence ID" value="NZ_JAGGJZ010000003.1"/>
</dbReference>
<keyword evidence="8" id="KW-1185">Reference proteome</keyword>
<reference evidence="7 8" key="1">
    <citation type="submission" date="2021-03" db="EMBL/GenBank/DDBJ databases">
        <title>Genomic Encyclopedia of Type Strains, Phase IV (KMG-IV): sequencing the most valuable type-strain genomes for metagenomic binning, comparative biology and taxonomic classification.</title>
        <authorList>
            <person name="Goeker M."/>
        </authorList>
    </citation>
    <scope>NUCLEOTIDE SEQUENCE [LARGE SCALE GENOMIC DNA]</scope>
    <source>
        <strain evidence="7 8">DSM 3984</strain>
    </source>
</reference>
<name>A0ABS4F091_9CLOT</name>